<keyword evidence="5 11" id="KW-0243">Dynein</keyword>
<dbReference type="InterPro" id="IPR001372">
    <property type="entry name" value="Dynein_light_chain_typ-1/2"/>
</dbReference>
<evidence type="ECO:0000256" key="1">
    <source>
        <dbReference type="ARBA" id="ARBA00004430"/>
    </source>
</evidence>
<dbReference type="PANTHER" id="PTHR11886:SF2">
    <property type="entry name" value="DYNEIN AXONEMAL LIGHT CHAIN 4"/>
    <property type="match status" value="1"/>
</dbReference>
<keyword evidence="7 11" id="KW-0505">Motor protein</keyword>
<dbReference type="GO" id="GO:0030286">
    <property type="term" value="C:dynein complex"/>
    <property type="evidence" value="ECO:0007669"/>
    <property type="project" value="UniProtKB-KW"/>
</dbReference>
<evidence type="ECO:0000256" key="7">
    <source>
        <dbReference type="ARBA" id="ARBA00023175"/>
    </source>
</evidence>
<evidence type="ECO:0000256" key="11">
    <source>
        <dbReference type="RuleBase" id="RU365010"/>
    </source>
</evidence>
<sequence>MVCVSELVFRVLVNPLHRKVALVAKQANKMPEAVKIDISMEVTEQEYRKISSRPHLKHNDMTAEVCTETLEIITMACDKHVPLKNYEAAAQLIKQSMDKKFGSSWHCFIGEGYGFDVSYQQRHMLYMYVGEIGVLVYKC</sequence>
<evidence type="ECO:0000256" key="8">
    <source>
        <dbReference type="ARBA" id="ARBA00023212"/>
    </source>
</evidence>
<dbReference type="SUPFAM" id="SSF54648">
    <property type="entry name" value="DLC"/>
    <property type="match status" value="1"/>
</dbReference>
<keyword evidence="4 11" id="KW-0493">Microtubule</keyword>
<dbReference type="PANTHER" id="PTHR11886">
    <property type="entry name" value="DYNEIN LIGHT CHAIN"/>
    <property type="match status" value="1"/>
</dbReference>
<dbReference type="STRING" id="4781.A0A0N7L6I6"/>
<evidence type="ECO:0000256" key="4">
    <source>
        <dbReference type="ARBA" id="ARBA00022701"/>
    </source>
</evidence>
<evidence type="ECO:0000256" key="6">
    <source>
        <dbReference type="ARBA" id="ARBA00023069"/>
    </source>
</evidence>
<dbReference type="GO" id="GO:0007017">
    <property type="term" value="P:microtubule-based process"/>
    <property type="evidence" value="ECO:0007669"/>
    <property type="project" value="InterPro"/>
</dbReference>
<dbReference type="Pfam" id="PF01221">
    <property type="entry name" value="Dynein_light"/>
    <property type="match status" value="1"/>
</dbReference>
<dbReference type="GO" id="GO:0005930">
    <property type="term" value="C:axoneme"/>
    <property type="evidence" value="ECO:0007669"/>
    <property type="project" value="UniProtKB-SubCell"/>
</dbReference>
<keyword evidence="8 11" id="KW-0206">Cytoskeleton</keyword>
<dbReference type="InterPro" id="IPR037177">
    <property type="entry name" value="DLC_sf"/>
</dbReference>
<evidence type="ECO:0000313" key="13">
    <source>
        <dbReference type="Proteomes" id="UP000054928"/>
    </source>
</evidence>
<dbReference type="CDD" id="cd21453">
    <property type="entry name" value="DLC-like_DNAL4"/>
    <property type="match status" value="1"/>
</dbReference>
<protein>
    <recommendedName>
        <fullName evidence="11">Dynein light chain</fullName>
    </recommendedName>
</protein>
<keyword evidence="9" id="KW-0966">Cell projection</keyword>
<name>A0A0N7L6I6_PLAHL</name>
<dbReference type="SMART" id="SM01375">
    <property type="entry name" value="Dynein_light"/>
    <property type="match status" value="1"/>
</dbReference>
<keyword evidence="13" id="KW-1185">Reference proteome</keyword>
<dbReference type="RefSeq" id="XP_024580748.1">
    <property type="nucleotide sequence ID" value="XM_024730475.1"/>
</dbReference>
<dbReference type="EMBL" id="CCYD01001204">
    <property type="protein sequence ID" value="CEG44379.1"/>
    <property type="molecule type" value="Genomic_DNA"/>
</dbReference>
<dbReference type="OrthoDB" id="6506078at2759"/>
<evidence type="ECO:0000256" key="3">
    <source>
        <dbReference type="ARBA" id="ARBA00022490"/>
    </source>
</evidence>
<keyword evidence="6" id="KW-0969">Cilium</keyword>
<comment type="subcellular location">
    <subcellularLocation>
        <location evidence="1">Cytoplasm</location>
        <location evidence="1">Cytoskeleton</location>
        <location evidence="1">Cilium axoneme</location>
    </subcellularLocation>
</comment>
<dbReference type="AlphaFoldDB" id="A0A0N7L6I6"/>
<dbReference type="GO" id="GO:0005874">
    <property type="term" value="C:microtubule"/>
    <property type="evidence" value="ECO:0007669"/>
    <property type="project" value="UniProtKB-KW"/>
</dbReference>
<accession>A0A0N7L6I6</accession>
<evidence type="ECO:0000256" key="9">
    <source>
        <dbReference type="ARBA" id="ARBA00023273"/>
    </source>
</evidence>
<evidence type="ECO:0000256" key="5">
    <source>
        <dbReference type="ARBA" id="ARBA00023017"/>
    </source>
</evidence>
<keyword evidence="3 11" id="KW-0963">Cytoplasm</keyword>
<evidence type="ECO:0000256" key="10">
    <source>
        <dbReference type="ARBA" id="ARBA00057688"/>
    </source>
</evidence>
<comment type="subunit">
    <text evidence="2">Consists of at least two heavy chains and a number of intermediate and light chains.</text>
</comment>
<reference evidence="13" key="1">
    <citation type="submission" date="2014-09" db="EMBL/GenBank/DDBJ databases">
        <authorList>
            <person name="Sharma Rahul"/>
            <person name="Thines Marco"/>
        </authorList>
    </citation>
    <scope>NUCLEOTIDE SEQUENCE [LARGE SCALE GENOMIC DNA]</scope>
</reference>
<dbReference type="Proteomes" id="UP000054928">
    <property type="component" value="Unassembled WGS sequence"/>
</dbReference>
<evidence type="ECO:0000313" key="12">
    <source>
        <dbReference type="EMBL" id="CEG44379.1"/>
    </source>
</evidence>
<dbReference type="Gene3D" id="3.30.740.10">
    <property type="entry name" value="Protein Inhibitor Of Neuronal Nitric Oxide Synthase"/>
    <property type="match status" value="1"/>
</dbReference>
<proteinExistence type="inferred from homology"/>
<comment type="function">
    <text evidence="10">Force generating protein of respiratory cilia. Produces force towards the minus ends of microtubules. Dynein has ATPase activity.</text>
</comment>
<evidence type="ECO:0000256" key="2">
    <source>
        <dbReference type="ARBA" id="ARBA00011655"/>
    </source>
</evidence>
<organism evidence="12 13">
    <name type="scientific">Plasmopara halstedii</name>
    <name type="common">Downy mildew of sunflower</name>
    <dbReference type="NCBI Taxonomy" id="4781"/>
    <lineage>
        <taxon>Eukaryota</taxon>
        <taxon>Sar</taxon>
        <taxon>Stramenopiles</taxon>
        <taxon>Oomycota</taxon>
        <taxon>Peronosporomycetes</taxon>
        <taxon>Peronosporales</taxon>
        <taxon>Peronosporaceae</taxon>
        <taxon>Plasmopara</taxon>
    </lineage>
</organism>
<comment type="similarity">
    <text evidence="11">Belongs to the dynein light chain family.</text>
</comment>
<dbReference type="GeneID" id="36395802"/>
<dbReference type="FunFam" id="3.30.740.10:FF:000002">
    <property type="entry name" value="Dynein light chain"/>
    <property type="match status" value="1"/>
</dbReference>